<dbReference type="Pfam" id="PF03466">
    <property type="entry name" value="LysR_substrate"/>
    <property type="match status" value="1"/>
</dbReference>
<accession>A0A0B1Q6C3</accession>
<proteinExistence type="inferred from homology"/>
<dbReference type="RefSeq" id="WP_039193824.1">
    <property type="nucleotide sequence ID" value="NZ_JRFJ01000003.1"/>
</dbReference>
<reference evidence="6 7" key="1">
    <citation type="submission" date="2014-09" db="EMBL/GenBank/DDBJ databases">
        <title>Isolation and characterization of Aurantimonas altamirensis ON-56566 from clinical sample following a dog bite.</title>
        <authorList>
            <person name="Eshaghi A."/>
            <person name="Li A."/>
            <person name="Shahinas D."/>
            <person name="Bahn P."/>
            <person name="Kus J.V."/>
            <person name="Patel S.N."/>
        </authorList>
    </citation>
    <scope>NUCLEOTIDE SEQUENCE [LARGE SCALE GENOMIC DNA]</scope>
    <source>
        <strain evidence="6 7">ON-56566</strain>
    </source>
</reference>
<dbReference type="Pfam" id="PF00126">
    <property type="entry name" value="HTH_1"/>
    <property type="match status" value="1"/>
</dbReference>
<evidence type="ECO:0000259" key="5">
    <source>
        <dbReference type="PROSITE" id="PS50931"/>
    </source>
</evidence>
<dbReference type="SUPFAM" id="SSF46785">
    <property type="entry name" value="Winged helix' DNA-binding domain"/>
    <property type="match status" value="1"/>
</dbReference>
<keyword evidence="4" id="KW-0804">Transcription</keyword>
<dbReference type="InterPro" id="IPR050950">
    <property type="entry name" value="HTH-type_LysR_regulators"/>
</dbReference>
<evidence type="ECO:0000313" key="6">
    <source>
        <dbReference type="EMBL" id="KHJ54380.1"/>
    </source>
</evidence>
<dbReference type="Gene3D" id="1.10.10.10">
    <property type="entry name" value="Winged helix-like DNA-binding domain superfamily/Winged helix DNA-binding domain"/>
    <property type="match status" value="1"/>
</dbReference>
<name>A0A0B1Q6C3_9HYPH</name>
<keyword evidence="3" id="KW-0238">DNA-binding</keyword>
<evidence type="ECO:0000256" key="4">
    <source>
        <dbReference type="ARBA" id="ARBA00023163"/>
    </source>
</evidence>
<gene>
    <name evidence="6" type="ORF">LA66_13075</name>
</gene>
<evidence type="ECO:0000256" key="1">
    <source>
        <dbReference type="ARBA" id="ARBA00009437"/>
    </source>
</evidence>
<dbReference type="FunFam" id="1.10.10.10:FF:000001">
    <property type="entry name" value="LysR family transcriptional regulator"/>
    <property type="match status" value="1"/>
</dbReference>
<dbReference type="SUPFAM" id="SSF53850">
    <property type="entry name" value="Periplasmic binding protein-like II"/>
    <property type="match status" value="1"/>
</dbReference>
<dbReference type="PANTHER" id="PTHR30419:SF8">
    <property type="entry name" value="NITROGEN ASSIMILATION TRANSCRIPTIONAL ACTIVATOR-RELATED"/>
    <property type="match status" value="1"/>
</dbReference>
<dbReference type="OrthoDB" id="5297263at2"/>
<dbReference type="InterPro" id="IPR005119">
    <property type="entry name" value="LysR_subst-bd"/>
</dbReference>
<comment type="caution">
    <text evidence="6">The sequence shown here is derived from an EMBL/GenBank/DDBJ whole genome shotgun (WGS) entry which is preliminary data.</text>
</comment>
<dbReference type="InterPro" id="IPR036388">
    <property type="entry name" value="WH-like_DNA-bd_sf"/>
</dbReference>
<organism evidence="6 7">
    <name type="scientific">Aureimonas altamirensis</name>
    <dbReference type="NCBI Taxonomy" id="370622"/>
    <lineage>
        <taxon>Bacteria</taxon>
        <taxon>Pseudomonadati</taxon>
        <taxon>Pseudomonadota</taxon>
        <taxon>Alphaproteobacteria</taxon>
        <taxon>Hyphomicrobiales</taxon>
        <taxon>Aurantimonadaceae</taxon>
        <taxon>Aureimonas</taxon>
    </lineage>
</organism>
<dbReference type="PROSITE" id="PS50931">
    <property type="entry name" value="HTH_LYSR"/>
    <property type="match status" value="1"/>
</dbReference>
<evidence type="ECO:0000256" key="3">
    <source>
        <dbReference type="ARBA" id="ARBA00023125"/>
    </source>
</evidence>
<dbReference type="Gene3D" id="3.40.190.290">
    <property type="match status" value="1"/>
</dbReference>
<dbReference type="GO" id="GO:0003700">
    <property type="term" value="F:DNA-binding transcription factor activity"/>
    <property type="evidence" value="ECO:0007669"/>
    <property type="project" value="InterPro"/>
</dbReference>
<dbReference type="STRING" id="370622.LA66_13075"/>
<comment type="similarity">
    <text evidence="1">Belongs to the LysR transcriptional regulatory family.</text>
</comment>
<feature type="domain" description="HTH lysR-type" evidence="5">
    <location>
        <begin position="4"/>
        <end position="61"/>
    </location>
</feature>
<dbReference type="GO" id="GO:0005829">
    <property type="term" value="C:cytosol"/>
    <property type="evidence" value="ECO:0007669"/>
    <property type="project" value="TreeGrafter"/>
</dbReference>
<evidence type="ECO:0000313" key="7">
    <source>
        <dbReference type="Proteomes" id="UP000030826"/>
    </source>
</evidence>
<dbReference type="InterPro" id="IPR000847">
    <property type="entry name" value="LysR_HTH_N"/>
</dbReference>
<protein>
    <submittedName>
        <fullName evidence="6">LysR family transcriptional regulator</fullName>
    </submittedName>
</protein>
<sequence length="301" mass="32218">MDFIDAKALRHFLTVVRHGSFRAAAEQLNVAPSAVSRQIADLEYEIGLPLFERTARGATLTPAGSLLLEHGRRLTEEGGLLAEELDRLKGGEQRRVAIVCGEGFVGDLIDNGLASFFTVYPHVRHALQLAGTDAIVDTIANGEADIGLVYNPPVETRIRSIAIKRQPLCMVTRTDDALLNAGRSDLASALHRPLALLTEGHGTRQLVARMAADAGLAIAPVLETQSIDALRRFAMAGGVTFLPHFAVANEIAAGLLGASELDDPLALQASAHLIVRAHRRLPASVDNLASHLSQNMAAFRL</sequence>
<dbReference type="PRINTS" id="PR00039">
    <property type="entry name" value="HTHLYSR"/>
</dbReference>
<dbReference type="InterPro" id="IPR036390">
    <property type="entry name" value="WH_DNA-bd_sf"/>
</dbReference>
<dbReference type="Proteomes" id="UP000030826">
    <property type="component" value="Unassembled WGS sequence"/>
</dbReference>
<dbReference type="AlphaFoldDB" id="A0A0B1Q6C3"/>
<evidence type="ECO:0000256" key="2">
    <source>
        <dbReference type="ARBA" id="ARBA00023015"/>
    </source>
</evidence>
<dbReference type="PANTHER" id="PTHR30419">
    <property type="entry name" value="HTH-TYPE TRANSCRIPTIONAL REGULATOR YBHD"/>
    <property type="match status" value="1"/>
</dbReference>
<dbReference type="EMBL" id="JRFJ01000003">
    <property type="protein sequence ID" value="KHJ54380.1"/>
    <property type="molecule type" value="Genomic_DNA"/>
</dbReference>
<keyword evidence="2" id="KW-0805">Transcription regulation</keyword>
<dbReference type="GO" id="GO:0003677">
    <property type="term" value="F:DNA binding"/>
    <property type="evidence" value="ECO:0007669"/>
    <property type="project" value="UniProtKB-KW"/>
</dbReference>